<feature type="domain" description="Tudor" evidence="7">
    <location>
        <begin position="755"/>
        <end position="813"/>
    </location>
</feature>
<dbReference type="AlphaFoldDB" id="A0AAN0J903"/>
<evidence type="ECO:0000313" key="9">
    <source>
        <dbReference type="EnsemblMetazoa" id="XP_019853183.1"/>
    </source>
</evidence>
<keyword evidence="4" id="KW-0677">Repeat</keyword>
<sequence length="934" mass="104836">MAQPQSTPQVHRGIIKMVLSGDMVVIRGQPRGGPPPERTLALSYITAPKLGRMGRGGGGEGASAETSTSDTKDEPFAWHSREFLRKLLIGKEVQFAIDHKTSSGREYGIIWTNKDGEKVNVAELMVIEGLVEVRQSNVRPSEELTKLIQLESDAKVNGKGKWTKAHSNDAVRKVNWSVDNVRQYADKYHGKQLEAVIEHVRDACTVRAIVIPSFDVLTVAMTGIKSPSFKRDGDKEVPEPFAEQAKFFTDSRLLQRDVKLLIEGVSSQNIVLATIIHPAGNIAELLLQEGFAWCVDWSMSMVTKDRDKLRAAEKQAKANKLRYWKDYQPKPQVTSSSASLPSNNFSGKVVEVVNSDAVVLKTDKGQYQKVFFSSFRPPRKTEDSSEQQQGSKSERPRPLYDVPFMFEAREFLRKKLIGKRVSVAVDYVKPAQDQFPERICCTVTREGVNIAEALVSKGLGTCVKHGRNDDQRSSHYDDLLSAENRAIKNKKGVHGKKETSMHRVADISGDPSKARQFLPFLQRAGRTTALVEFVASGSRMKLYLPKDTCLINFILAGVSCPRAGTNSDKQRQQQPAEPYGQEAMNFTKELILQREVDVEVENCDKGGNFIGWMFVDGRNLAVSLVEEGYCKVLGQAERSQYSRQLYGAEETARAGRKRTWEGYTEPVVKEEDEEEEEGLEVEPAGGDSKATDNNGGNKVQPADRKVDYRKVIVTEIESGTHFWAQDVDKGPQFETMMKQLRSDFEATPPLAGSFNPRKGSLCAAKFTDGLWYRGLIEKVVSPKEVQVLFVDFGNRLSVSSDKLALLPPNYTSQPSLAKEYHLACIQLHSDDEWAQEAMSVFQNEVDQTTLLNVEYKLQGMDYVTLKSAQSDQDIGEKLVEDGLASVTRRKDRKLQSLITRYIEAEDRARKSHVNIWRYGDFREDNAIEFGYKRQ</sequence>
<dbReference type="GO" id="GO:0005829">
    <property type="term" value="C:cytosol"/>
    <property type="evidence" value="ECO:0007669"/>
    <property type="project" value="UniProtKB-UniRule"/>
</dbReference>
<dbReference type="RefSeq" id="XP_019853183.1">
    <property type="nucleotide sequence ID" value="XM_019997624.1"/>
</dbReference>
<dbReference type="Pfam" id="PF00565">
    <property type="entry name" value="SNase"/>
    <property type="match status" value="5"/>
</dbReference>
<evidence type="ECO:0000256" key="5">
    <source>
        <dbReference type="PIRNR" id="PIRNR017179"/>
    </source>
</evidence>
<feature type="region of interest" description="Disordered" evidence="6">
    <location>
        <begin position="376"/>
        <end position="398"/>
    </location>
</feature>
<dbReference type="PIRSF" id="PIRSF017179">
    <property type="entry name" value="RISC-Tudor-SN"/>
    <property type="match status" value="1"/>
</dbReference>
<dbReference type="GO" id="GO:0005634">
    <property type="term" value="C:nucleus"/>
    <property type="evidence" value="ECO:0007669"/>
    <property type="project" value="TreeGrafter"/>
</dbReference>
<feature type="domain" description="TNase-like" evidence="8">
    <location>
        <begin position="9"/>
        <end position="164"/>
    </location>
</feature>
<feature type="domain" description="TNase-like" evidence="8">
    <location>
        <begin position="343"/>
        <end position="496"/>
    </location>
</feature>
<dbReference type="GO" id="GO:0003723">
    <property type="term" value="F:RNA binding"/>
    <property type="evidence" value="ECO:0007669"/>
    <property type="project" value="UniProtKB-UniRule"/>
</dbReference>
<dbReference type="FunFam" id="2.40.50.90:FF:000001">
    <property type="entry name" value="Staphylococcal nuclease domain-containing protein"/>
    <property type="match status" value="1"/>
</dbReference>
<evidence type="ECO:0000256" key="3">
    <source>
        <dbReference type="ARBA" id="ARBA00022490"/>
    </source>
</evidence>
<reference evidence="9" key="2">
    <citation type="submission" date="2024-06" db="UniProtKB">
        <authorList>
            <consortium name="EnsemblMetazoa"/>
        </authorList>
    </citation>
    <scope>IDENTIFICATION</scope>
</reference>
<comment type="subcellular location">
    <subcellularLocation>
        <location evidence="1 5">Cytoplasm</location>
    </subcellularLocation>
</comment>
<evidence type="ECO:0000256" key="4">
    <source>
        <dbReference type="ARBA" id="ARBA00022737"/>
    </source>
</evidence>
<dbReference type="InterPro" id="IPR047386">
    <property type="entry name" value="Tudor_TDRD11"/>
</dbReference>
<dbReference type="PROSITE" id="PS50830">
    <property type="entry name" value="TNASE_3"/>
    <property type="match status" value="4"/>
</dbReference>
<dbReference type="Gene3D" id="2.30.30.140">
    <property type="match status" value="1"/>
</dbReference>
<reference evidence="10" key="1">
    <citation type="journal article" date="2010" name="Nature">
        <title>The Amphimedon queenslandica genome and the evolution of animal complexity.</title>
        <authorList>
            <person name="Srivastava M."/>
            <person name="Simakov O."/>
            <person name="Chapman J."/>
            <person name="Fahey B."/>
            <person name="Gauthier M.E."/>
            <person name="Mitros T."/>
            <person name="Richards G.S."/>
            <person name="Conaco C."/>
            <person name="Dacre M."/>
            <person name="Hellsten U."/>
            <person name="Larroux C."/>
            <person name="Putnam N.H."/>
            <person name="Stanke M."/>
            <person name="Adamska M."/>
            <person name="Darling A."/>
            <person name="Degnan S.M."/>
            <person name="Oakley T.H."/>
            <person name="Plachetzki D.C."/>
            <person name="Zhai Y."/>
            <person name="Adamski M."/>
            <person name="Calcino A."/>
            <person name="Cummins S.F."/>
            <person name="Goodstein D.M."/>
            <person name="Harris C."/>
            <person name="Jackson D.J."/>
            <person name="Leys S.P."/>
            <person name="Shu S."/>
            <person name="Woodcroft B.J."/>
            <person name="Vervoort M."/>
            <person name="Kosik K.S."/>
            <person name="Manning G."/>
            <person name="Degnan B.M."/>
            <person name="Rokhsar D.S."/>
        </authorList>
    </citation>
    <scope>NUCLEOTIDE SEQUENCE [LARGE SCALE GENOMIC DNA]</scope>
</reference>
<evidence type="ECO:0000256" key="2">
    <source>
        <dbReference type="ARBA" id="ARBA00017230"/>
    </source>
</evidence>
<dbReference type="SUPFAM" id="SSF63748">
    <property type="entry name" value="Tudor/PWWP/MBT"/>
    <property type="match status" value="1"/>
</dbReference>
<dbReference type="GO" id="GO:0031332">
    <property type="term" value="C:RNAi effector complex"/>
    <property type="evidence" value="ECO:0007669"/>
    <property type="project" value="InterPro"/>
</dbReference>
<keyword evidence="10" id="KW-1185">Reference proteome</keyword>
<feature type="domain" description="TNase-like" evidence="8">
    <location>
        <begin position="191"/>
        <end position="326"/>
    </location>
</feature>
<dbReference type="FunFam" id="2.40.50.90:FF:000018">
    <property type="entry name" value="Ribonuclease"/>
    <property type="match status" value="1"/>
</dbReference>
<protein>
    <recommendedName>
        <fullName evidence="2">Staphylococcal nuclease domain-containing protein 1</fullName>
    </recommendedName>
</protein>
<evidence type="ECO:0000256" key="6">
    <source>
        <dbReference type="SAM" id="MobiDB-lite"/>
    </source>
</evidence>
<dbReference type="InterPro" id="IPR035437">
    <property type="entry name" value="SNase_OB-fold_sf"/>
</dbReference>
<name>A0AAN0J903_AMPQE</name>
<evidence type="ECO:0000259" key="7">
    <source>
        <dbReference type="PROSITE" id="PS50304"/>
    </source>
</evidence>
<evidence type="ECO:0000313" key="10">
    <source>
        <dbReference type="Proteomes" id="UP000007879"/>
    </source>
</evidence>
<dbReference type="GeneID" id="100632625"/>
<feature type="compositionally biased region" description="Acidic residues" evidence="6">
    <location>
        <begin position="670"/>
        <end position="680"/>
    </location>
</feature>
<dbReference type="SMART" id="SM00318">
    <property type="entry name" value="SNc"/>
    <property type="match status" value="4"/>
</dbReference>
<dbReference type="InterPro" id="IPR016071">
    <property type="entry name" value="Staphylococal_nuclease_OB-fold"/>
</dbReference>
<evidence type="ECO:0000259" key="8">
    <source>
        <dbReference type="PROSITE" id="PS50830"/>
    </source>
</evidence>
<dbReference type="Pfam" id="PF00567">
    <property type="entry name" value="TUDOR"/>
    <property type="match status" value="1"/>
</dbReference>
<dbReference type="InterPro" id="IPR016685">
    <property type="entry name" value="Silence_cplx_Nase-comp_TudorSN"/>
</dbReference>
<keyword evidence="3 5" id="KW-0963">Cytoplasm</keyword>
<dbReference type="SUPFAM" id="SSF50199">
    <property type="entry name" value="Staphylococcal nuclease"/>
    <property type="match status" value="5"/>
</dbReference>
<dbReference type="GO" id="GO:0031047">
    <property type="term" value="P:regulatory ncRNA-mediated gene silencing"/>
    <property type="evidence" value="ECO:0007669"/>
    <property type="project" value="UniProtKB-UniRule"/>
</dbReference>
<evidence type="ECO:0000256" key="1">
    <source>
        <dbReference type="ARBA" id="ARBA00004496"/>
    </source>
</evidence>
<dbReference type="Gene3D" id="2.40.50.90">
    <property type="match status" value="5"/>
</dbReference>
<dbReference type="GO" id="GO:0004518">
    <property type="term" value="F:nuclease activity"/>
    <property type="evidence" value="ECO:0007669"/>
    <property type="project" value="TreeGrafter"/>
</dbReference>
<dbReference type="PANTHER" id="PTHR12302:SF2">
    <property type="entry name" value="STAPHYLOCOCCAL NUCLEASE DOMAIN-CONTAINING PROTEIN 1"/>
    <property type="match status" value="1"/>
</dbReference>
<feature type="domain" description="TNase-like" evidence="8">
    <location>
        <begin position="525"/>
        <end position="662"/>
    </location>
</feature>
<feature type="region of interest" description="Disordered" evidence="6">
    <location>
        <begin position="51"/>
        <end position="75"/>
    </location>
</feature>
<dbReference type="Proteomes" id="UP000007879">
    <property type="component" value="Unassembled WGS sequence"/>
</dbReference>
<proteinExistence type="predicted"/>
<dbReference type="PANTHER" id="PTHR12302">
    <property type="entry name" value="EBNA2 BINDING PROTEIN P100"/>
    <property type="match status" value="1"/>
</dbReference>
<accession>A0AAN0J903</accession>
<organism evidence="9 10">
    <name type="scientific">Amphimedon queenslandica</name>
    <name type="common">Sponge</name>
    <dbReference type="NCBI Taxonomy" id="400682"/>
    <lineage>
        <taxon>Eukaryota</taxon>
        <taxon>Metazoa</taxon>
        <taxon>Porifera</taxon>
        <taxon>Demospongiae</taxon>
        <taxon>Heteroscleromorpha</taxon>
        <taxon>Haplosclerida</taxon>
        <taxon>Niphatidae</taxon>
        <taxon>Amphimedon</taxon>
    </lineage>
</organism>
<dbReference type="SMART" id="SM00333">
    <property type="entry name" value="TUDOR"/>
    <property type="match status" value="1"/>
</dbReference>
<dbReference type="GO" id="GO:0006402">
    <property type="term" value="P:mRNA catabolic process"/>
    <property type="evidence" value="ECO:0007669"/>
    <property type="project" value="UniProtKB-UniRule"/>
</dbReference>
<dbReference type="FunFam" id="2.30.30.140:FF:000018">
    <property type="entry name" value="Serine/threonine-protein kinase 31"/>
    <property type="match status" value="1"/>
</dbReference>
<dbReference type="InterPro" id="IPR002999">
    <property type="entry name" value="Tudor"/>
</dbReference>
<dbReference type="EnsemblMetazoa" id="XM_019997624.1">
    <property type="protein sequence ID" value="XP_019853183.1"/>
    <property type="gene ID" value="LOC100632625"/>
</dbReference>
<feature type="region of interest" description="Disordered" evidence="6">
    <location>
        <begin position="664"/>
        <end position="701"/>
    </location>
</feature>
<dbReference type="KEGG" id="aqu:100632625"/>
<dbReference type="CDD" id="cd20433">
    <property type="entry name" value="Tudor_TDRD11"/>
    <property type="match status" value="1"/>
</dbReference>
<dbReference type="FunFam" id="2.40.50.90:FF:000002">
    <property type="entry name" value="Staphylococcal nuclease domain-containing protein"/>
    <property type="match status" value="1"/>
</dbReference>
<dbReference type="PROSITE" id="PS50304">
    <property type="entry name" value="TUDOR"/>
    <property type="match status" value="1"/>
</dbReference>